<accession>A0A3D9UPV4</accession>
<keyword evidence="1" id="KW-0812">Transmembrane</keyword>
<name>A0A3D9UPV4_9MICO</name>
<feature type="transmembrane region" description="Helical" evidence="1">
    <location>
        <begin position="96"/>
        <end position="115"/>
    </location>
</feature>
<feature type="transmembrane region" description="Helical" evidence="1">
    <location>
        <begin position="20"/>
        <end position="42"/>
    </location>
</feature>
<dbReference type="AlphaFoldDB" id="A0A3D9UPV4"/>
<dbReference type="EMBL" id="QTUA01000001">
    <property type="protein sequence ID" value="REF31482.1"/>
    <property type="molecule type" value="Genomic_DNA"/>
</dbReference>
<organism evidence="2 3">
    <name type="scientific">Calidifontibacter indicus</name>
    <dbReference type="NCBI Taxonomy" id="419650"/>
    <lineage>
        <taxon>Bacteria</taxon>
        <taxon>Bacillati</taxon>
        <taxon>Actinomycetota</taxon>
        <taxon>Actinomycetes</taxon>
        <taxon>Micrococcales</taxon>
        <taxon>Dermacoccaceae</taxon>
        <taxon>Calidifontibacter</taxon>
    </lineage>
</organism>
<protein>
    <submittedName>
        <fullName evidence="2">Uncharacterized protein</fullName>
    </submittedName>
</protein>
<evidence type="ECO:0000256" key="1">
    <source>
        <dbReference type="SAM" id="Phobius"/>
    </source>
</evidence>
<keyword evidence="3" id="KW-1185">Reference proteome</keyword>
<gene>
    <name evidence="2" type="ORF">DFJ65_2550</name>
</gene>
<feature type="transmembrane region" description="Helical" evidence="1">
    <location>
        <begin position="62"/>
        <end position="84"/>
    </location>
</feature>
<reference evidence="2 3" key="1">
    <citation type="submission" date="2018-08" db="EMBL/GenBank/DDBJ databases">
        <title>Sequencing the genomes of 1000 actinobacteria strains.</title>
        <authorList>
            <person name="Klenk H.-P."/>
        </authorList>
    </citation>
    <scope>NUCLEOTIDE SEQUENCE [LARGE SCALE GENOMIC DNA]</scope>
    <source>
        <strain evidence="2 3">DSM 22967</strain>
    </source>
</reference>
<sequence length="117" mass="12393">MNSDPRTAPEPAAQNSGCAISALLLLDIVAAVAVCIFAGLLQASLAGGCDEPRTGLCREGRLVFSTKVLLGYLAVLDVGLLIWCLRVPDERRQIRAALLVFIAILIGAVVFSIYVHS</sequence>
<proteinExistence type="predicted"/>
<keyword evidence="1" id="KW-0472">Membrane</keyword>
<evidence type="ECO:0000313" key="2">
    <source>
        <dbReference type="EMBL" id="REF31482.1"/>
    </source>
</evidence>
<comment type="caution">
    <text evidence="2">The sequence shown here is derived from an EMBL/GenBank/DDBJ whole genome shotgun (WGS) entry which is preliminary data.</text>
</comment>
<dbReference type="Proteomes" id="UP000256253">
    <property type="component" value="Unassembled WGS sequence"/>
</dbReference>
<dbReference type="RefSeq" id="WP_115923311.1">
    <property type="nucleotide sequence ID" value="NZ_QTUA01000001.1"/>
</dbReference>
<evidence type="ECO:0000313" key="3">
    <source>
        <dbReference type="Proteomes" id="UP000256253"/>
    </source>
</evidence>
<keyword evidence="1" id="KW-1133">Transmembrane helix</keyword>